<sequence>MSYSNFFHLTLNKFEEWNPDDYSVFQCVEQQSRSALSYSLQYHIQFQMQDEYTMESMRKLPNNW</sequence>
<organism evidence="1 2">
    <name type="scientific">Trichinella patagoniensis</name>
    <dbReference type="NCBI Taxonomy" id="990121"/>
    <lineage>
        <taxon>Eukaryota</taxon>
        <taxon>Metazoa</taxon>
        <taxon>Ecdysozoa</taxon>
        <taxon>Nematoda</taxon>
        <taxon>Enoplea</taxon>
        <taxon>Dorylaimia</taxon>
        <taxon>Trichinellida</taxon>
        <taxon>Trichinellidae</taxon>
        <taxon>Trichinella</taxon>
    </lineage>
</organism>
<name>A0A0V0Z702_9BILA</name>
<gene>
    <name evidence="1" type="ORF">T12_9658</name>
</gene>
<accession>A0A0V0Z702</accession>
<evidence type="ECO:0000313" key="1">
    <source>
        <dbReference type="EMBL" id="KRY08341.1"/>
    </source>
</evidence>
<reference evidence="1 2" key="1">
    <citation type="submission" date="2015-01" db="EMBL/GenBank/DDBJ databases">
        <title>Evolution of Trichinella species and genotypes.</title>
        <authorList>
            <person name="Korhonen P.K."/>
            <person name="Edoardo P."/>
            <person name="Giuseppe L.R."/>
            <person name="Gasser R.B."/>
        </authorList>
    </citation>
    <scope>NUCLEOTIDE SEQUENCE [LARGE SCALE GENOMIC DNA]</scope>
    <source>
        <strain evidence="1">ISS2496</strain>
    </source>
</reference>
<keyword evidence="2" id="KW-1185">Reference proteome</keyword>
<evidence type="ECO:0000313" key="2">
    <source>
        <dbReference type="Proteomes" id="UP000054783"/>
    </source>
</evidence>
<dbReference type="Proteomes" id="UP000054783">
    <property type="component" value="Unassembled WGS sequence"/>
</dbReference>
<proteinExistence type="predicted"/>
<dbReference type="AlphaFoldDB" id="A0A0V0Z702"/>
<comment type="caution">
    <text evidence="1">The sequence shown here is derived from an EMBL/GenBank/DDBJ whole genome shotgun (WGS) entry which is preliminary data.</text>
</comment>
<protein>
    <submittedName>
        <fullName evidence="1">Uncharacterized protein</fullName>
    </submittedName>
</protein>
<dbReference type="EMBL" id="JYDQ01000342">
    <property type="protein sequence ID" value="KRY08341.1"/>
    <property type="molecule type" value="Genomic_DNA"/>
</dbReference>